<dbReference type="FunCoup" id="A0A1Y2DZN5">
    <property type="interactions" value="46"/>
</dbReference>
<feature type="compositionally biased region" description="Low complexity" evidence="2">
    <location>
        <begin position="69"/>
        <end position="86"/>
    </location>
</feature>
<feature type="domain" description="DUF155" evidence="3">
    <location>
        <begin position="162"/>
        <end position="359"/>
    </location>
</feature>
<comment type="similarity">
    <text evidence="1">Belongs to the RMD1/sif2 family.</text>
</comment>
<dbReference type="GO" id="GO:0070131">
    <property type="term" value="P:positive regulation of mitochondrial translation"/>
    <property type="evidence" value="ECO:0007669"/>
    <property type="project" value="TreeGrafter"/>
</dbReference>
<comment type="caution">
    <text evidence="4">The sequence shown here is derived from an EMBL/GenBank/DDBJ whole genome shotgun (WGS) entry which is preliminary data.</text>
</comment>
<organism evidence="4 5">
    <name type="scientific">Leucosporidium creatinivorum</name>
    <dbReference type="NCBI Taxonomy" id="106004"/>
    <lineage>
        <taxon>Eukaryota</taxon>
        <taxon>Fungi</taxon>
        <taxon>Dikarya</taxon>
        <taxon>Basidiomycota</taxon>
        <taxon>Pucciniomycotina</taxon>
        <taxon>Microbotryomycetes</taxon>
        <taxon>Leucosporidiales</taxon>
        <taxon>Leucosporidium</taxon>
    </lineage>
</organism>
<feature type="compositionally biased region" description="Low complexity" evidence="2">
    <location>
        <begin position="34"/>
        <end position="43"/>
    </location>
</feature>
<name>A0A1Y2DZN5_9BASI</name>
<dbReference type="Proteomes" id="UP000193467">
    <property type="component" value="Unassembled WGS sequence"/>
</dbReference>
<protein>
    <recommendedName>
        <fullName evidence="3">DUF155 domain-containing protein</fullName>
    </recommendedName>
</protein>
<evidence type="ECO:0000313" key="4">
    <source>
        <dbReference type="EMBL" id="ORY64752.1"/>
    </source>
</evidence>
<dbReference type="GO" id="GO:0005739">
    <property type="term" value="C:mitochondrion"/>
    <property type="evidence" value="ECO:0007669"/>
    <property type="project" value="UniProtKB-ARBA"/>
</dbReference>
<dbReference type="EMBL" id="MCGR01000065">
    <property type="protein sequence ID" value="ORY64752.1"/>
    <property type="molecule type" value="Genomic_DNA"/>
</dbReference>
<dbReference type="OrthoDB" id="242766at2759"/>
<dbReference type="PANTHER" id="PTHR16255">
    <property type="entry name" value="REQUIRED FOR MEIOTIC NUCLEAR DIVISION PROTEIN 1 HOMOLOG"/>
    <property type="match status" value="1"/>
</dbReference>
<feature type="region of interest" description="Disordered" evidence="2">
    <location>
        <begin position="31"/>
        <end position="86"/>
    </location>
</feature>
<dbReference type="InterPro" id="IPR003734">
    <property type="entry name" value="DUF155"/>
</dbReference>
<evidence type="ECO:0000313" key="5">
    <source>
        <dbReference type="Proteomes" id="UP000193467"/>
    </source>
</evidence>
<accession>A0A1Y2DZN5</accession>
<dbReference type="InParanoid" id="A0A1Y2DZN5"/>
<dbReference type="InterPro" id="IPR051624">
    <property type="entry name" value="RMD1/Sad1-interacting"/>
</dbReference>
<gene>
    <name evidence="4" type="ORF">BCR35DRAFT_354946</name>
</gene>
<dbReference type="PANTHER" id="PTHR16255:SF1">
    <property type="entry name" value="REQUIRED FOR MEIOTIC NUCLEAR DIVISION PROTEIN 1 HOMOLOG"/>
    <property type="match status" value="1"/>
</dbReference>
<proteinExistence type="inferred from homology"/>
<keyword evidence="5" id="KW-1185">Reference proteome</keyword>
<dbReference type="AlphaFoldDB" id="A0A1Y2DZN5"/>
<dbReference type="Pfam" id="PF02582">
    <property type="entry name" value="DUF155"/>
    <property type="match status" value="1"/>
</dbReference>
<evidence type="ECO:0000256" key="1">
    <source>
        <dbReference type="ARBA" id="ARBA00008306"/>
    </source>
</evidence>
<reference evidence="4 5" key="1">
    <citation type="submission" date="2016-07" db="EMBL/GenBank/DDBJ databases">
        <title>Pervasive Adenine N6-methylation of Active Genes in Fungi.</title>
        <authorList>
            <consortium name="DOE Joint Genome Institute"/>
            <person name="Mondo S.J."/>
            <person name="Dannebaum R.O."/>
            <person name="Kuo R.C."/>
            <person name="Labutti K."/>
            <person name="Haridas S."/>
            <person name="Kuo A."/>
            <person name="Salamov A."/>
            <person name="Ahrendt S.R."/>
            <person name="Lipzen A."/>
            <person name="Sullivan W."/>
            <person name="Andreopoulos W.B."/>
            <person name="Clum A."/>
            <person name="Lindquist E."/>
            <person name="Daum C."/>
            <person name="Ramamoorthy G.K."/>
            <person name="Gryganskyi A."/>
            <person name="Culley D."/>
            <person name="Magnuson J.K."/>
            <person name="James T.Y."/>
            <person name="O'Malley M.A."/>
            <person name="Stajich J.E."/>
            <person name="Spatafora J.W."/>
            <person name="Visel A."/>
            <person name="Grigoriev I.V."/>
        </authorList>
    </citation>
    <scope>NUCLEOTIDE SEQUENCE [LARGE SCALE GENOMIC DNA]</scope>
    <source>
        <strain evidence="4 5">62-1032</strain>
    </source>
</reference>
<evidence type="ECO:0000259" key="3">
    <source>
        <dbReference type="Pfam" id="PF02582"/>
    </source>
</evidence>
<feature type="compositionally biased region" description="Basic residues" evidence="2">
    <location>
        <begin position="58"/>
        <end position="68"/>
    </location>
</feature>
<sequence length="423" mass="45474">MLLTAFRAAAPRSVARQAVQLPPRLHLFTQHRFASSSSSSSSSSPPPAPSTSALPPRPQKHKAKKAKASSKTPAAPSLTVAALSPSSPSIPSLLPLGLHKTASSKPADGQAVALTSAERYDTAALLKSLQALGLLDGAVNLLGEAVLLPRWSPGPGQAAGEVFVFESGTIVTWGLSQAGTEAFLSKVIRGAASGSEEFGWVEQGRYTEPETEVLDFWVGKKQTTMVGDSIHLSAISAPPMDVAPITGTSPNPDLLARLAFSAGMARTTKLGVYEEAMDAYAEGVAGIPKLLESGSEAPVKKTDIIKRVGKLHGFRQKLNLEDENLLEEPEFLWEDADLHAHYTSVCKALEFHTRLRTLNDRVDYAFQLQSTLMELLNTKTSHFLEWIIILLIAFEISIVLLREGFAIWGPEEGADKKENARAH</sequence>
<evidence type="ECO:0000256" key="2">
    <source>
        <dbReference type="SAM" id="MobiDB-lite"/>
    </source>
</evidence>
<dbReference type="STRING" id="106004.A0A1Y2DZN5"/>